<accession>A0A6F8SQM4</accession>
<evidence type="ECO:0000313" key="1">
    <source>
        <dbReference type="EMBL" id="BCA90498.1"/>
    </source>
</evidence>
<dbReference type="Proteomes" id="UP000503197">
    <property type="component" value="Chromosome"/>
</dbReference>
<reference evidence="1 2" key="1">
    <citation type="submission" date="2020-02" db="EMBL/GenBank/DDBJ databases">
        <title>Complete Genome Sequence of Halomonas meridiana strain BAA-801, Isolated from Deep Sea Thermal Vent.</title>
        <authorList>
            <person name="Takahashi Y."/>
            <person name="Takahashi H."/>
            <person name="Galipon J."/>
            <person name="Arakawa K."/>
        </authorList>
    </citation>
    <scope>NUCLEOTIDE SEQUENCE [LARGE SCALE GENOMIC DNA]</scope>
    <source>
        <strain evidence="1 2">Slthf1</strain>
    </source>
</reference>
<dbReference type="EMBL" id="AP022821">
    <property type="protein sequence ID" value="BCA90498.1"/>
    <property type="molecule type" value="Genomic_DNA"/>
</dbReference>
<protein>
    <submittedName>
        <fullName evidence="1">Uncharacterized protein</fullName>
    </submittedName>
</protein>
<sequence>MATRLSDMRVTAAAPGGGIGPHWDGINKHLIASIYEVGPNGDPLYENGSILQCLFVDDANLEATFDWRSPFENSGSDSLSPSLSAMLQSGTIQPIIETVRGMLSSEEREKFDKATPGSFADKTTAAVEHARGRTGITKLNSTQVFTGMAPIKLNVTIMLRAWRDPQTEVEEAINLLMDWALPRYLAPEGTLLTAALDWAGSENRTAKSLVEAALPSEVPALLAVRYKQRVFAPLVIESIGLPLNSPSDKLGRFVQMQIPVTFATLTAWDGQGWQGAQPQNGF</sequence>
<dbReference type="AlphaFoldDB" id="A0A6F8SQM4"/>
<name>A0A6F8SQM4_9GAMM</name>
<dbReference type="RefSeq" id="WP_058578187.1">
    <property type="nucleotide sequence ID" value="NZ_AP022821.1"/>
</dbReference>
<proteinExistence type="predicted"/>
<gene>
    <name evidence="1" type="ORF">HMSLTHF_02730</name>
</gene>
<organism evidence="1 2">
    <name type="scientific">Vreelandella aquamarina</name>
    <dbReference type="NCBI Taxonomy" id="77097"/>
    <lineage>
        <taxon>Bacteria</taxon>
        <taxon>Pseudomonadati</taxon>
        <taxon>Pseudomonadota</taxon>
        <taxon>Gammaproteobacteria</taxon>
        <taxon>Oceanospirillales</taxon>
        <taxon>Halomonadaceae</taxon>
        <taxon>Vreelandella</taxon>
    </lineage>
</organism>
<evidence type="ECO:0000313" key="2">
    <source>
        <dbReference type="Proteomes" id="UP000503197"/>
    </source>
</evidence>